<dbReference type="RefSeq" id="WP_268987384.1">
    <property type="nucleotide sequence ID" value="NZ_BNEA01000010.1"/>
</dbReference>
<evidence type="ECO:0000313" key="2">
    <source>
        <dbReference type="EMBL" id="GHI52867.1"/>
    </source>
</evidence>
<proteinExistence type="predicted"/>
<evidence type="ECO:0008006" key="4">
    <source>
        <dbReference type="Google" id="ProtNLM"/>
    </source>
</evidence>
<name>A0ABQ3RAI7_STRRR</name>
<feature type="region of interest" description="Disordered" evidence="1">
    <location>
        <begin position="1"/>
        <end position="44"/>
    </location>
</feature>
<evidence type="ECO:0000313" key="3">
    <source>
        <dbReference type="Proteomes" id="UP000646738"/>
    </source>
</evidence>
<dbReference type="Proteomes" id="UP000646738">
    <property type="component" value="Unassembled WGS sequence"/>
</dbReference>
<protein>
    <recommendedName>
        <fullName evidence="4">Transposase</fullName>
    </recommendedName>
</protein>
<accession>A0ABQ3RAI7</accession>
<gene>
    <name evidence="2" type="ORF">Srubr_27130</name>
</gene>
<comment type="caution">
    <text evidence="2">The sequence shown here is derived from an EMBL/GenBank/DDBJ whole genome shotgun (WGS) entry which is preliminary data.</text>
</comment>
<keyword evidence="3" id="KW-1185">Reference proteome</keyword>
<dbReference type="EMBL" id="BNEA01000010">
    <property type="protein sequence ID" value="GHI52867.1"/>
    <property type="molecule type" value="Genomic_DNA"/>
</dbReference>
<sequence>MDRPLADFNPPDDPNEKDTNAVIIDPYNHRKKRTLGTARSPIPA</sequence>
<organism evidence="2 3">
    <name type="scientific">Streptomyces rubradiris</name>
    <name type="common">Streptomyces achromogenes subsp. rubradiris</name>
    <dbReference type="NCBI Taxonomy" id="285531"/>
    <lineage>
        <taxon>Bacteria</taxon>
        <taxon>Bacillati</taxon>
        <taxon>Actinomycetota</taxon>
        <taxon>Actinomycetes</taxon>
        <taxon>Kitasatosporales</taxon>
        <taxon>Streptomycetaceae</taxon>
        <taxon>Streptomyces</taxon>
    </lineage>
</organism>
<reference evidence="3" key="1">
    <citation type="submission" date="2023-07" db="EMBL/GenBank/DDBJ databases">
        <title>Whole genome shotgun sequence of Streptomyces achromogenes subsp. rubradiris NBRC 14000.</title>
        <authorList>
            <person name="Komaki H."/>
            <person name="Tamura T."/>
        </authorList>
    </citation>
    <scope>NUCLEOTIDE SEQUENCE [LARGE SCALE GENOMIC DNA]</scope>
    <source>
        <strain evidence="3">NBRC 14000</strain>
    </source>
</reference>
<evidence type="ECO:0000256" key="1">
    <source>
        <dbReference type="SAM" id="MobiDB-lite"/>
    </source>
</evidence>